<dbReference type="Proteomes" id="UP000626026">
    <property type="component" value="Unassembled WGS sequence"/>
</dbReference>
<accession>A0ABR7RS80</accession>
<proteinExistence type="predicted"/>
<dbReference type="EMBL" id="JACTVA010000041">
    <property type="protein sequence ID" value="MBC9208897.1"/>
    <property type="molecule type" value="Genomic_DNA"/>
</dbReference>
<name>A0ABR7RS80_9PROT</name>
<dbReference type="RefSeq" id="WP_187786047.1">
    <property type="nucleotide sequence ID" value="NZ_JACTVA010000041.1"/>
</dbReference>
<keyword evidence="2" id="KW-1185">Reference proteome</keyword>
<organism evidence="1 2">
    <name type="scientific">Teichococcus aerophilus</name>
    <dbReference type="NCBI Taxonomy" id="1224513"/>
    <lineage>
        <taxon>Bacteria</taxon>
        <taxon>Pseudomonadati</taxon>
        <taxon>Pseudomonadota</taxon>
        <taxon>Alphaproteobacteria</taxon>
        <taxon>Acetobacterales</taxon>
        <taxon>Roseomonadaceae</taxon>
        <taxon>Roseomonas</taxon>
    </lineage>
</organism>
<evidence type="ECO:0000313" key="2">
    <source>
        <dbReference type="Proteomes" id="UP000626026"/>
    </source>
</evidence>
<comment type="caution">
    <text evidence="1">The sequence shown here is derived from an EMBL/GenBank/DDBJ whole genome shotgun (WGS) entry which is preliminary data.</text>
</comment>
<gene>
    <name evidence="1" type="ORF">IBL26_18770</name>
</gene>
<sequence>MEMRFPLPLWLLRRLVRRNPWLLSDSGQVTRGRKLDLGFMEVDIDTTLSLNPRRKAQLLARQKGPPAP</sequence>
<reference evidence="1 2" key="1">
    <citation type="journal article" date="2013" name="Int. J. Syst. Evol. Microbiol.">
        <title>Roseomonas aerophila sp. nov., isolated from air.</title>
        <authorList>
            <person name="Kim S.J."/>
            <person name="Weon H.Y."/>
            <person name="Ahn J.H."/>
            <person name="Hong S.B."/>
            <person name="Seok S.J."/>
            <person name="Whang K.S."/>
            <person name="Kwon S.W."/>
        </authorList>
    </citation>
    <scope>NUCLEOTIDE SEQUENCE [LARGE SCALE GENOMIC DNA]</scope>
    <source>
        <strain evidence="1 2">NBRC 108923</strain>
    </source>
</reference>
<protein>
    <submittedName>
        <fullName evidence="1">Uncharacterized protein</fullName>
    </submittedName>
</protein>
<evidence type="ECO:0000313" key="1">
    <source>
        <dbReference type="EMBL" id="MBC9208897.1"/>
    </source>
</evidence>